<evidence type="ECO:0000256" key="6">
    <source>
        <dbReference type="SAM" id="Phobius"/>
    </source>
</evidence>
<dbReference type="InterPro" id="IPR000222">
    <property type="entry name" value="PP2C_BS"/>
</dbReference>
<name>A0A7S3PMZ2_9STRA</name>
<dbReference type="InterPro" id="IPR001932">
    <property type="entry name" value="PPM-type_phosphatase-like_dom"/>
</dbReference>
<dbReference type="InterPro" id="IPR015655">
    <property type="entry name" value="PP2C"/>
</dbReference>
<dbReference type="PROSITE" id="PS51746">
    <property type="entry name" value="PPM_2"/>
    <property type="match status" value="1"/>
</dbReference>
<dbReference type="Pfam" id="PF00481">
    <property type="entry name" value="PP2C"/>
    <property type="match status" value="1"/>
</dbReference>
<gene>
    <name evidence="8" type="ORF">ASTO00021_LOCUS14847</name>
</gene>
<keyword evidence="6" id="KW-0812">Transmembrane</keyword>
<dbReference type="EMBL" id="HBIN01019471">
    <property type="protein sequence ID" value="CAE0444809.1"/>
    <property type="molecule type" value="Transcribed_RNA"/>
</dbReference>
<dbReference type="GO" id="GO:0046872">
    <property type="term" value="F:metal ion binding"/>
    <property type="evidence" value="ECO:0007669"/>
    <property type="project" value="UniProtKB-KW"/>
</dbReference>
<comment type="similarity">
    <text evidence="5">Belongs to the PP2C family.</text>
</comment>
<proteinExistence type="inferred from homology"/>
<evidence type="ECO:0000313" key="8">
    <source>
        <dbReference type="EMBL" id="CAE0444809.1"/>
    </source>
</evidence>
<reference evidence="8" key="1">
    <citation type="submission" date="2021-01" db="EMBL/GenBank/DDBJ databases">
        <authorList>
            <person name="Corre E."/>
            <person name="Pelletier E."/>
            <person name="Niang G."/>
            <person name="Scheremetjew M."/>
            <person name="Finn R."/>
            <person name="Kale V."/>
            <person name="Holt S."/>
            <person name="Cochrane G."/>
            <person name="Meng A."/>
            <person name="Brown T."/>
            <person name="Cohen L."/>
        </authorList>
    </citation>
    <scope>NUCLEOTIDE SEQUENCE</scope>
    <source>
        <strain evidence="8">GSBS06</strain>
    </source>
</reference>
<evidence type="ECO:0000256" key="3">
    <source>
        <dbReference type="ARBA" id="ARBA00022801"/>
    </source>
</evidence>
<accession>A0A7S3PMZ2</accession>
<keyword evidence="6" id="KW-0472">Membrane</keyword>
<keyword evidence="3 5" id="KW-0378">Hydrolase</keyword>
<evidence type="ECO:0000256" key="2">
    <source>
        <dbReference type="ARBA" id="ARBA00022723"/>
    </source>
</evidence>
<protein>
    <recommendedName>
        <fullName evidence="7">PPM-type phosphatase domain-containing protein</fullName>
    </recommendedName>
</protein>
<evidence type="ECO:0000256" key="4">
    <source>
        <dbReference type="ARBA" id="ARBA00022912"/>
    </source>
</evidence>
<keyword evidence="4 5" id="KW-0904">Protein phosphatase</keyword>
<dbReference type="SUPFAM" id="SSF81606">
    <property type="entry name" value="PP2C-like"/>
    <property type="match status" value="1"/>
</dbReference>
<keyword evidence="2" id="KW-0479">Metal-binding</keyword>
<dbReference type="InterPro" id="IPR036457">
    <property type="entry name" value="PPM-type-like_dom_sf"/>
</dbReference>
<comment type="subcellular location">
    <subcellularLocation>
        <location evidence="1">Membrane</location>
        <topology evidence="1">Peripheral membrane protein</topology>
    </subcellularLocation>
</comment>
<dbReference type="GO" id="GO:0004722">
    <property type="term" value="F:protein serine/threonine phosphatase activity"/>
    <property type="evidence" value="ECO:0007669"/>
    <property type="project" value="InterPro"/>
</dbReference>
<dbReference type="PROSITE" id="PS01032">
    <property type="entry name" value="PPM_1"/>
    <property type="match status" value="1"/>
</dbReference>
<dbReference type="Gene3D" id="3.60.40.10">
    <property type="entry name" value="PPM-type phosphatase domain"/>
    <property type="match status" value="1"/>
</dbReference>
<dbReference type="PANTHER" id="PTHR47992">
    <property type="entry name" value="PROTEIN PHOSPHATASE"/>
    <property type="match status" value="1"/>
</dbReference>
<dbReference type="GO" id="GO:0016020">
    <property type="term" value="C:membrane"/>
    <property type="evidence" value="ECO:0007669"/>
    <property type="project" value="UniProtKB-SubCell"/>
</dbReference>
<keyword evidence="6" id="KW-1133">Transmembrane helix</keyword>
<feature type="domain" description="PPM-type phosphatase" evidence="7">
    <location>
        <begin position="68"/>
        <end position="316"/>
    </location>
</feature>
<organism evidence="8">
    <name type="scientific">Aplanochytrium stocchinoi</name>
    <dbReference type="NCBI Taxonomy" id="215587"/>
    <lineage>
        <taxon>Eukaryota</taxon>
        <taxon>Sar</taxon>
        <taxon>Stramenopiles</taxon>
        <taxon>Bigyra</taxon>
        <taxon>Labyrinthulomycetes</taxon>
        <taxon>Thraustochytrida</taxon>
        <taxon>Thraustochytriidae</taxon>
        <taxon>Aplanochytrium</taxon>
    </lineage>
</organism>
<dbReference type="SMART" id="SM00332">
    <property type="entry name" value="PP2Cc"/>
    <property type="match status" value="1"/>
</dbReference>
<evidence type="ECO:0000256" key="5">
    <source>
        <dbReference type="RuleBase" id="RU003465"/>
    </source>
</evidence>
<evidence type="ECO:0000256" key="1">
    <source>
        <dbReference type="ARBA" id="ARBA00004170"/>
    </source>
</evidence>
<evidence type="ECO:0000259" key="7">
    <source>
        <dbReference type="PROSITE" id="PS51746"/>
    </source>
</evidence>
<dbReference type="AlphaFoldDB" id="A0A7S3PMZ2"/>
<feature type="transmembrane region" description="Helical" evidence="6">
    <location>
        <begin position="20"/>
        <end position="40"/>
    </location>
</feature>
<sequence>MWFLISSLEALLSERHPLVFVILVPLFILLLRIAKVWLSYLGNTFLWGPKVLSPGFHTPRIVQGSVYPYGIVELKGRRPYMEDRHVVVPSLNSDPSKCLYGVFDGHGGSAAAQYCTDYLSKFLEDALGDVHVHPRDALKHAFKKTDHTFLEMAKVRGIDDGTTALCVLAHGETLTIANAGDSRAVAVKVGGHTLPLSYDHKPDRSDERDRITELGGSVVHWGVWRVEGVLAVSRAIGDRLLKDYVIPDPDVVRWVCSSDDMYIVLATDGLWDVFTNQQVGSILQACRSAQHGAETLAQQAYLKGTNDNVTVMVVDVRGRNNPEATPKLVRAKSNSSTGGLKEC</sequence>
<dbReference type="CDD" id="cd00143">
    <property type="entry name" value="PP2Cc"/>
    <property type="match status" value="1"/>
</dbReference>